<protein>
    <submittedName>
        <fullName evidence="1">Uncharacterized protein</fullName>
    </submittedName>
</protein>
<dbReference type="EMBL" id="LRRQ01000075">
    <property type="protein sequence ID" value="OAM90075.1"/>
    <property type="molecule type" value="Genomic_DNA"/>
</dbReference>
<dbReference type="InterPro" id="IPR027476">
    <property type="entry name" value="DppA_N"/>
</dbReference>
<dbReference type="Proteomes" id="UP000078486">
    <property type="component" value="Unassembled WGS sequence"/>
</dbReference>
<evidence type="ECO:0000313" key="2">
    <source>
        <dbReference type="Proteomes" id="UP000078486"/>
    </source>
</evidence>
<gene>
    <name evidence="1" type="ORF">AW736_09860</name>
</gene>
<keyword evidence="2" id="KW-1185">Reference proteome</keyword>
<proteinExistence type="predicted"/>
<dbReference type="AlphaFoldDB" id="A0A178ILD0"/>
<reference evidence="1 2" key="1">
    <citation type="submission" date="2016-01" db="EMBL/GenBank/DDBJ databases">
        <title>High potential of lignocellulose degradation of a new Verrucomicrobia species.</title>
        <authorList>
            <person name="Wang Y."/>
            <person name="Shi Y."/>
            <person name="Qiu Z."/>
            <person name="Liu S."/>
            <person name="Yang H."/>
        </authorList>
    </citation>
    <scope>NUCLEOTIDE SEQUENCE [LARGE SCALE GENOMIC DNA]</scope>
    <source>
        <strain evidence="1 2">TSB47</strain>
    </source>
</reference>
<evidence type="ECO:0000313" key="1">
    <source>
        <dbReference type="EMBL" id="OAM90075.1"/>
    </source>
</evidence>
<dbReference type="InterPro" id="IPR036177">
    <property type="entry name" value="Peptidase_M55_sf"/>
</dbReference>
<sequence length="129" mass="14161">MVDAEGISDIYESRQVTDGESRYVDCRINMVKDINACVEACKEAGVKKVFVRDAHSAGCNILWANLSSLADYYIIGDCRNNRFPGLEECDAVILLGYHAMAGTPNAILEHTMSSKEVQNIGSTEEKPAK</sequence>
<comment type="caution">
    <text evidence="1">The sequence shown here is derived from an EMBL/GenBank/DDBJ whole genome shotgun (WGS) entry which is preliminary data.</text>
</comment>
<name>A0A178ILD0_9BACT</name>
<accession>A0A178ILD0</accession>
<dbReference type="Pfam" id="PF04951">
    <property type="entry name" value="Peptidase_M55"/>
    <property type="match status" value="1"/>
</dbReference>
<organism evidence="1 2">
    <name type="scientific">Termitidicoccus mucosus</name>
    <dbReference type="NCBI Taxonomy" id="1184151"/>
    <lineage>
        <taxon>Bacteria</taxon>
        <taxon>Pseudomonadati</taxon>
        <taxon>Verrucomicrobiota</taxon>
        <taxon>Opitutia</taxon>
        <taxon>Opitutales</taxon>
        <taxon>Opitutaceae</taxon>
        <taxon>Termitidicoccus</taxon>
    </lineage>
</organism>
<dbReference type="SUPFAM" id="SSF63992">
    <property type="entry name" value="Dipeptide transport protein"/>
    <property type="match status" value="1"/>
</dbReference>
<dbReference type="InterPro" id="IPR007035">
    <property type="entry name" value="Peptidase_M55"/>
</dbReference>
<dbReference type="STRING" id="1184151.AW736_09860"/>
<dbReference type="Gene3D" id="3.40.50.10780">
    <property type="entry name" value="Dipeptide transport protein"/>
    <property type="match status" value="1"/>
</dbReference>